<feature type="transmembrane region" description="Helical" evidence="2">
    <location>
        <begin position="20"/>
        <end position="41"/>
    </location>
</feature>
<keyword evidence="4" id="KW-1185">Reference proteome</keyword>
<keyword evidence="2" id="KW-0812">Transmembrane</keyword>
<proteinExistence type="predicted"/>
<name>A0A8J5VRE0_ZIZPA</name>
<keyword evidence="2" id="KW-1133">Transmembrane helix</keyword>
<evidence type="ECO:0000313" key="3">
    <source>
        <dbReference type="EMBL" id="KAG8081542.1"/>
    </source>
</evidence>
<dbReference type="AlphaFoldDB" id="A0A8J5VRE0"/>
<sequence length="214" mass="23796">MICHYKGLGAAWNTANVSKGSTVAIFGLGAIGPAIVVRLLTNWYQSFLMEREIRINARLDLLLKKMDEADEMEKMNRADLRAMRLTMERTLLKMKVPEAKKMELEKMAEPDQEEEGSIPPPSPATLAISLAPHPPPSCRSLLPSSASSTTEPSSEIALSIDYYTAANHDSLLRRLLPQYAKPQSPCRAAWPRRATRRLLRTLSSVSRVVHPDCG</sequence>
<reference evidence="3" key="2">
    <citation type="submission" date="2021-02" db="EMBL/GenBank/DDBJ databases">
        <authorList>
            <person name="Kimball J.A."/>
            <person name="Haas M.W."/>
            <person name="Macchietto M."/>
            <person name="Kono T."/>
            <person name="Duquette J."/>
            <person name="Shao M."/>
        </authorList>
    </citation>
    <scope>NUCLEOTIDE SEQUENCE</scope>
    <source>
        <tissue evidence="3">Fresh leaf tissue</tissue>
    </source>
</reference>
<evidence type="ECO:0000256" key="1">
    <source>
        <dbReference type="SAM" id="MobiDB-lite"/>
    </source>
</evidence>
<gene>
    <name evidence="3" type="ORF">GUJ93_ZPchr0179g33511</name>
</gene>
<evidence type="ECO:0000313" key="4">
    <source>
        <dbReference type="Proteomes" id="UP000729402"/>
    </source>
</evidence>
<protein>
    <submittedName>
        <fullName evidence="3">Uncharacterized protein</fullName>
    </submittedName>
</protein>
<feature type="region of interest" description="Disordered" evidence="1">
    <location>
        <begin position="106"/>
        <end position="130"/>
    </location>
</feature>
<evidence type="ECO:0000256" key="2">
    <source>
        <dbReference type="SAM" id="Phobius"/>
    </source>
</evidence>
<reference evidence="3" key="1">
    <citation type="journal article" date="2021" name="bioRxiv">
        <title>Whole Genome Assembly and Annotation of Northern Wild Rice, Zizania palustris L., Supports a Whole Genome Duplication in the Zizania Genus.</title>
        <authorList>
            <person name="Haas M."/>
            <person name="Kono T."/>
            <person name="Macchietto M."/>
            <person name="Millas R."/>
            <person name="McGilp L."/>
            <person name="Shao M."/>
            <person name="Duquette J."/>
            <person name="Hirsch C.N."/>
            <person name="Kimball J."/>
        </authorList>
    </citation>
    <scope>NUCLEOTIDE SEQUENCE</scope>
    <source>
        <tissue evidence="3">Fresh leaf tissue</tissue>
    </source>
</reference>
<comment type="caution">
    <text evidence="3">The sequence shown here is derived from an EMBL/GenBank/DDBJ whole genome shotgun (WGS) entry which is preliminary data.</text>
</comment>
<dbReference type="EMBL" id="JAAALK010000197">
    <property type="protein sequence ID" value="KAG8081542.1"/>
    <property type="molecule type" value="Genomic_DNA"/>
</dbReference>
<dbReference type="Proteomes" id="UP000729402">
    <property type="component" value="Unassembled WGS sequence"/>
</dbReference>
<keyword evidence="2" id="KW-0472">Membrane</keyword>
<organism evidence="3 4">
    <name type="scientific">Zizania palustris</name>
    <name type="common">Northern wild rice</name>
    <dbReference type="NCBI Taxonomy" id="103762"/>
    <lineage>
        <taxon>Eukaryota</taxon>
        <taxon>Viridiplantae</taxon>
        <taxon>Streptophyta</taxon>
        <taxon>Embryophyta</taxon>
        <taxon>Tracheophyta</taxon>
        <taxon>Spermatophyta</taxon>
        <taxon>Magnoliopsida</taxon>
        <taxon>Liliopsida</taxon>
        <taxon>Poales</taxon>
        <taxon>Poaceae</taxon>
        <taxon>BOP clade</taxon>
        <taxon>Oryzoideae</taxon>
        <taxon>Oryzeae</taxon>
        <taxon>Zizaniinae</taxon>
        <taxon>Zizania</taxon>
    </lineage>
</organism>
<accession>A0A8J5VRE0</accession>